<sequence>MQSMADPSPPVWDWFPSLREAKCCLLKSQLAGIDLVAMLGYLDHCLGCIAWQPRLQLNGSKQLFAGIRSAVWIGSC</sequence>
<proteinExistence type="predicted"/>
<reference evidence="1" key="1">
    <citation type="submission" date="2014-05" db="EMBL/GenBank/DDBJ databases">
        <title>The transcriptome of the halophilic microalga Tetraselmis sp. GSL018 isolated from the Great Salt Lake, Utah.</title>
        <authorList>
            <person name="Jinkerson R.E."/>
            <person name="D'Adamo S."/>
            <person name="Posewitz M.C."/>
        </authorList>
    </citation>
    <scope>NUCLEOTIDE SEQUENCE</scope>
    <source>
        <strain evidence="1">GSL018</strain>
    </source>
</reference>
<gene>
    <name evidence="1" type="ORF">TSPGSL018_23024</name>
</gene>
<organism evidence="1">
    <name type="scientific">Tetraselmis sp. GSL018</name>
    <dbReference type="NCBI Taxonomy" id="582737"/>
    <lineage>
        <taxon>Eukaryota</taxon>
        <taxon>Viridiplantae</taxon>
        <taxon>Chlorophyta</taxon>
        <taxon>core chlorophytes</taxon>
        <taxon>Chlorodendrophyceae</taxon>
        <taxon>Chlorodendrales</taxon>
        <taxon>Chlorodendraceae</taxon>
        <taxon>Tetraselmis</taxon>
    </lineage>
</organism>
<name>A0A061QVU4_9CHLO</name>
<accession>A0A061QVU4</accession>
<dbReference type="EMBL" id="GBEZ01024426">
    <property type="protein sequence ID" value="JAC62565.1"/>
    <property type="molecule type" value="Transcribed_RNA"/>
</dbReference>
<dbReference type="AlphaFoldDB" id="A0A061QVU4"/>
<protein>
    <submittedName>
        <fullName evidence="1">Uncharacterized protein</fullName>
    </submittedName>
</protein>
<evidence type="ECO:0000313" key="1">
    <source>
        <dbReference type="EMBL" id="JAC62565.1"/>
    </source>
</evidence>